<dbReference type="PANTHER" id="PTHR32226">
    <property type="entry name" value="TELO2-INTERACTING PROTEIN 2"/>
    <property type="match status" value="1"/>
</dbReference>
<dbReference type="Pfam" id="PF10521">
    <property type="entry name" value="Tti2"/>
    <property type="match status" value="1"/>
</dbReference>
<evidence type="ECO:0000256" key="1">
    <source>
        <dbReference type="ARBA" id="ARBA00034736"/>
    </source>
</evidence>
<dbReference type="InterPro" id="IPR016024">
    <property type="entry name" value="ARM-type_fold"/>
</dbReference>
<evidence type="ECO:0000313" key="3">
    <source>
        <dbReference type="Proteomes" id="UP000076532"/>
    </source>
</evidence>
<dbReference type="SUPFAM" id="SSF48371">
    <property type="entry name" value="ARM repeat"/>
    <property type="match status" value="1"/>
</dbReference>
<dbReference type="GO" id="GO:0110078">
    <property type="term" value="C:TTT Hsp90 cochaperone complex"/>
    <property type="evidence" value="ECO:0007669"/>
    <property type="project" value="InterPro"/>
</dbReference>
<keyword evidence="3" id="KW-1185">Reference proteome</keyword>
<evidence type="ECO:0008006" key="4">
    <source>
        <dbReference type="Google" id="ProtNLM"/>
    </source>
</evidence>
<name>A0A166KBB2_9AGAM</name>
<comment type="similarity">
    <text evidence="1">Belongs to the TTI2 family.</text>
</comment>
<dbReference type="GO" id="GO:0005829">
    <property type="term" value="C:cytosol"/>
    <property type="evidence" value="ECO:0007669"/>
    <property type="project" value="TreeGrafter"/>
</dbReference>
<proteinExistence type="inferred from homology"/>
<dbReference type="PANTHER" id="PTHR32226:SF2">
    <property type="entry name" value="TELO2-INTERACTING PROTEIN 2"/>
    <property type="match status" value="1"/>
</dbReference>
<dbReference type="Proteomes" id="UP000076532">
    <property type="component" value="Unassembled WGS sequence"/>
</dbReference>
<accession>A0A166KBB2</accession>
<evidence type="ECO:0000313" key="2">
    <source>
        <dbReference type="EMBL" id="KZP21729.1"/>
    </source>
</evidence>
<dbReference type="AlphaFoldDB" id="A0A166KBB2"/>
<gene>
    <name evidence="2" type="ORF">FIBSPDRAFT_919497</name>
</gene>
<dbReference type="EMBL" id="KV417545">
    <property type="protein sequence ID" value="KZP21729.1"/>
    <property type="molecule type" value="Genomic_DNA"/>
</dbReference>
<dbReference type="OrthoDB" id="6417021at2759"/>
<sequence length="434" mass="48243">MTSTSSSTSHLASILGPLAIPSEYGYYDKIIEQSILVRLDEWKKTVEANLAELRDWINQRDSEFSVKDQAAIVSVAAALYGEAPWISSESRELVEEILKPFSDPPAILLESILNDYIKPIFKTNPHPSLNPSTGRKLPENTGGHLAYQDYYDGQVWKRHPGVANILSWCVLHTEKGMYESLWHLIIPPVMTLQDDYEAPYKLQGILITYKMIERVPKDLLRRTGVDELLFSSLNVAMTNLHNPITPALLRATIRTFLALVDLCTPVGSQVRFEKLCALLGDCIIGNVWMYASQELDTIQATLNSLPEIVELLGIGCARYLKGLIPQLTHPLLPKVAASSTSMQIASLRALSAIVTACAPRMHRWKGTVLEAAAKCWVSTIDLASDDSSTRELQEALRCLCVELGKACPSMYQDEYPKLLSLDPMFQGLVGTVKL</sequence>
<reference evidence="2 3" key="1">
    <citation type="journal article" date="2016" name="Mol. Biol. Evol.">
        <title>Comparative Genomics of Early-Diverging Mushroom-Forming Fungi Provides Insights into the Origins of Lignocellulose Decay Capabilities.</title>
        <authorList>
            <person name="Nagy L.G."/>
            <person name="Riley R."/>
            <person name="Tritt A."/>
            <person name="Adam C."/>
            <person name="Daum C."/>
            <person name="Floudas D."/>
            <person name="Sun H."/>
            <person name="Yadav J.S."/>
            <person name="Pangilinan J."/>
            <person name="Larsson K.H."/>
            <person name="Matsuura K."/>
            <person name="Barry K."/>
            <person name="Labutti K."/>
            <person name="Kuo R."/>
            <person name="Ohm R.A."/>
            <person name="Bhattacharya S.S."/>
            <person name="Shirouzu T."/>
            <person name="Yoshinaga Y."/>
            <person name="Martin F.M."/>
            <person name="Grigoriev I.V."/>
            <person name="Hibbett D.S."/>
        </authorList>
    </citation>
    <scope>NUCLEOTIDE SEQUENCE [LARGE SCALE GENOMIC DNA]</scope>
    <source>
        <strain evidence="2 3">CBS 109695</strain>
    </source>
</reference>
<dbReference type="STRING" id="436010.A0A166KBB2"/>
<protein>
    <recommendedName>
        <fullName evidence="4">ARM repeat-containing protein</fullName>
    </recommendedName>
</protein>
<dbReference type="InterPro" id="IPR018870">
    <property type="entry name" value="Tti2"/>
</dbReference>
<dbReference type="GO" id="GO:0005634">
    <property type="term" value="C:nucleus"/>
    <property type="evidence" value="ECO:0007669"/>
    <property type="project" value="TreeGrafter"/>
</dbReference>
<organism evidence="2 3">
    <name type="scientific">Athelia psychrophila</name>
    <dbReference type="NCBI Taxonomy" id="1759441"/>
    <lineage>
        <taxon>Eukaryota</taxon>
        <taxon>Fungi</taxon>
        <taxon>Dikarya</taxon>
        <taxon>Basidiomycota</taxon>
        <taxon>Agaricomycotina</taxon>
        <taxon>Agaricomycetes</taxon>
        <taxon>Agaricomycetidae</taxon>
        <taxon>Atheliales</taxon>
        <taxon>Atheliaceae</taxon>
        <taxon>Athelia</taxon>
    </lineage>
</organism>